<dbReference type="CDD" id="cd13569">
    <property type="entry name" value="PBP2_TAXI_TRAP_like_1"/>
    <property type="match status" value="1"/>
</dbReference>
<dbReference type="EMBL" id="SHKV01000001">
    <property type="protein sequence ID" value="RZU32298.1"/>
    <property type="molecule type" value="Genomic_DNA"/>
</dbReference>
<dbReference type="InterPro" id="IPR011852">
    <property type="entry name" value="TRAP_TAXI"/>
</dbReference>
<accession>A0A4Q7Y6J8</accession>
<dbReference type="NCBIfam" id="TIGR02122">
    <property type="entry name" value="TRAP_TAXI"/>
    <property type="match status" value="1"/>
</dbReference>
<evidence type="ECO:0000313" key="3">
    <source>
        <dbReference type="Proteomes" id="UP000292507"/>
    </source>
</evidence>
<name>A0A4Q7Y6J8_9ACTN</name>
<dbReference type="Pfam" id="PF16868">
    <property type="entry name" value="NMT1_3"/>
    <property type="match status" value="1"/>
</dbReference>
<protein>
    <recommendedName>
        <fullName evidence="4">TAXI family TRAP transporter solute-binding subunit</fullName>
    </recommendedName>
</protein>
<dbReference type="RefSeq" id="WP_158657613.1">
    <property type="nucleotide sequence ID" value="NZ_POQT01000024.1"/>
</dbReference>
<comment type="caution">
    <text evidence="2">The sequence shown here is derived from an EMBL/GenBank/DDBJ whole genome shotgun (WGS) entry which is preliminary data.</text>
</comment>
<evidence type="ECO:0008006" key="4">
    <source>
        <dbReference type="Google" id="ProtNLM"/>
    </source>
</evidence>
<organism evidence="2 3">
    <name type="scientific">Blastococcus saxobsidens</name>
    <dbReference type="NCBI Taxonomy" id="138336"/>
    <lineage>
        <taxon>Bacteria</taxon>
        <taxon>Bacillati</taxon>
        <taxon>Actinomycetota</taxon>
        <taxon>Actinomycetes</taxon>
        <taxon>Geodermatophilales</taxon>
        <taxon>Geodermatophilaceae</taxon>
        <taxon>Blastococcus</taxon>
    </lineage>
</organism>
<dbReference type="SUPFAM" id="SSF53850">
    <property type="entry name" value="Periplasmic binding protein-like II"/>
    <property type="match status" value="1"/>
</dbReference>
<feature type="signal peptide" evidence="1">
    <location>
        <begin position="1"/>
        <end position="30"/>
    </location>
</feature>
<keyword evidence="3" id="KW-1185">Reference proteome</keyword>
<dbReference type="PANTHER" id="PTHR42941">
    <property type="entry name" value="SLL1037 PROTEIN"/>
    <property type="match status" value="1"/>
</dbReference>
<keyword evidence="1" id="KW-0732">Signal</keyword>
<evidence type="ECO:0000256" key="1">
    <source>
        <dbReference type="SAM" id="SignalP"/>
    </source>
</evidence>
<evidence type="ECO:0000313" key="2">
    <source>
        <dbReference type="EMBL" id="RZU32298.1"/>
    </source>
</evidence>
<dbReference type="AlphaFoldDB" id="A0A4Q7Y6J8"/>
<gene>
    <name evidence="2" type="ORF">BKA19_1993</name>
</gene>
<proteinExistence type="predicted"/>
<dbReference type="Gene3D" id="3.40.190.10">
    <property type="entry name" value="Periplasmic binding protein-like II"/>
    <property type="match status" value="2"/>
</dbReference>
<reference evidence="2 3" key="1">
    <citation type="submission" date="2019-02" db="EMBL/GenBank/DDBJ databases">
        <title>Sequencing the genomes of 1000 actinobacteria strains.</title>
        <authorList>
            <person name="Klenk H.-P."/>
        </authorList>
    </citation>
    <scope>NUCLEOTIDE SEQUENCE [LARGE SCALE GENOMIC DNA]</scope>
    <source>
        <strain evidence="2 3">DSM 44509</strain>
    </source>
</reference>
<feature type="chain" id="PRO_5020226359" description="TAXI family TRAP transporter solute-binding subunit" evidence="1">
    <location>
        <begin position="31"/>
        <end position="327"/>
    </location>
</feature>
<dbReference type="Proteomes" id="UP000292507">
    <property type="component" value="Unassembled WGS sequence"/>
</dbReference>
<dbReference type="PROSITE" id="PS51257">
    <property type="entry name" value="PROKAR_LIPOPROTEIN"/>
    <property type="match status" value="1"/>
</dbReference>
<sequence length="327" mass="33385">MRRRAGARAALTTACLVGALLAGCATGAEVAEPPAELVIAAGESSGVYYRYGRGLAEALAAELPGSDATAAVTSGSVDNIRRLADGNADVAFALADTAAEAVTGSGPFDAPVPVRAIARLYTNAVHVVVPADSPAQRVADLTGLRVSVGAPGSGTELTAVRLLEVAGVTGERSALTQRLGVGDSAEALAAGRLDAFFWSGGLPTEGIQELVDTVPVRLLPTDDLLVTMRAHHVEYVVEQTIRASVYGLPADVSGIGVPNLLLVRADMPDDLAEALTSTLFASQADLLAAHPEARHLDLRSAITTTPVPLHPGAAAYYRAAKPGVDGS</sequence>
<dbReference type="PANTHER" id="PTHR42941:SF1">
    <property type="entry name" value="SLL1037 PROTEIN"/>
    <property type="match status" value="1"/>
</dbReference>